<dbReference type="OMA" id="FESFMYS"/>
<dbReference type="Proteomes" id="UP000014978">
    <property type="component" value="Unassembled WGS sequence"/>
</dbReference>
<evidence type="ECO:0000256" key="1">
    <source>
        <dbReference type="SAM" id="Phobius"/>
    </source>
</evidence>
<keyword evidence="1" id="KW-0812">Transmembrane</keyword>
<dbReference type="VEuPathDB" id="MicrosporidiaDB:SLOPH_2373"/>
<sequence length="409" mass="48354">MSTEKNTEPEVVSNDQQPRKISIVKIIFYIGLVILPIFIVTHAVCTYLYKYRWVSDKDYADVFFTWRSNEADNIMVTSRWKSIKKNSFDDSKKELSKWFEESNKNKELAGTKYPEHLPRESLNYFTHNFAYNSKIYLPFRKELNRINDDKFKETFKEKNTYFKKPINFYSPYFFKDVQFDNDVKEYSTIKPIADEFFKILKKVYNGEYKNEHLISEDKDLAKESELVQDISELISEPKILSVEDLQKIVAANTSDKKEKENVMKNTDHADLLKKANIPNLVVESLKDLGKASASIFVSFAYSRGFYLFYTMNLNKPLPEEKEAFSKIDEDKKVLLGENDIGEKRIKKMAKIYKEIIVKMFRYERGNKNKRFEKTIHKPFYTVYGPSTKVRNEKMKELENKDVVNKLLTI</sequence>
<reference evidence="3" key="1">
    <citation type="journal article" date="2013" name="PLoS Genet.">
        <title>The genome of Spraguea lophii and the basis of host-microsporidian interactions.</title>
        <authorList>
            <person name="Campbell S.E."/>
            <person name="Williams T.A."/>
            <person name="Yousuf A."/>
            <person name="Soanes D.M."/>
            <person name="Paszkiewicz K.H."/>
            <person name="Williams B.A.P."/>
        </authorList>
    </citation>
    <scope>NUCLEOTIDE SEQUENCE [LARGE SCALE GENOMIC DNA]</scope>
    <source>
        <strain evidence="3">42_110</strain>
    </source>
</reference>
<organism evidence="2 3">
    <name type="scientific">Spraguea lophii (strain 42_110)</name>
    <name type="common">Microsporidian parasite</name>
    <dbReference type="NCBI Taxonomy" id="1358809"/>
    <lineage>
        <taxon>Eukaryota</taxon>
        <taxon>Fungi</taxon>
        <taxon>Fungi incertae sedis</taxon>
        <taxon>Microsporidia</taxon>
        <taxon>Spragueidae</taxon>
        <taxon>Spraguea</taxon>
    </lineage>
</organism>
<dbReference type="InParanoid" id="S7XLB7"/>
<proteinExistence type="predicted"/>
<protein>
    <submittedName>
        <fullName evidence="2">Uncharacterized protein</fullName>
    </submittedName>
</protein>
<feature type="transmembrane region" description="Helical" evidence="1">
    <location>
        <begin position="26"/>
        <end position="49"/>
    </location>
</feature>
<evidence type="ECO:0000313" key="2">
    <source>
        <dbReference type="EMBL" id="EPR79869.1"/>
    </source>
</evidence>
<keyword evidence="3" id="KW-1185">Reference proteome</keyword>
<dbReference type="EMBL" id="ATCN01000083">
    <property type="protein sequence ID" value="EPR79869.1"/>
    <property type="molecule type" value="Genomic_DNA"/>
</dbReference>
<comment type="caution">
    <text evidence="2">The sequence shown here is derived from an EMBL/GenBank/DDBJ whole genome shotgun (WGS) entry which is preliminary data.</text>
</comment>
<accession>S7XLB7</accession>
<dbReference type="AlphaFoldDB" id="S7XLB7"/>
<dbReference type="HOGENOM" id="CLU_672968_0_0_1"/>
<name>S7XLB7_SPRLO</name>
<keyword evidence="1" id="KW-0472">Membrane</keyword>
<gene>
    <name evidence="2" type="ORF">SLOPH_2373</name>
</gene>
<evidence type="ECO:0000313" key="3">
    <source>
        <dbReference type="Proteomes" id="UP000014978"/>
    </source>
</evidence>
<keyword evidence="1" id="KW-1133">Transmembrane helix</keyword>